<name>A0A6N9U495_STRHA</name>
<evidence type="ECO:0000313" key="2">
    <source>
        <dbReference type="Proteomes" id="UP000471293"/>
    </source>
</evidence>
<organism evidence="1 2">
    <name type="scientific">Streptomyces halstedii</name>
    <dbReference type="NCBI Taxonomy" id="1944"/>
    <lineage>
        <taxon>Bacteria</taxon>
        <taxon>Bacillati</taxon>
        <taxon>Actinomycetota</taxon>
        <taxon>Actinomycetes</taxon>
        <taxon>Kitasatosporales</taxon>
        <taxon>Streptomycetaceae</taxon>
        <taxon>Streptomyces</taxon>
    </lineage>
</organism>
<dbReference type="Proteomes" id="UP000471293">
    <property type="component" value="Unassembled WGS sequence"/>
</dbReference>
<reference evidence="1 2" key="1">
    <citation type="submission" date="2020-01" db="EMBL/GenBank/DDBJ databases">
        <title>Insect and environment-associated Actinomycetes.</title>
        <authorList>
            <person name="Currrie C."/>
            <person name="Chevrette M."/>
            <person name="Carlson C."/>
            <person name="Stubbendieck R."/>
            <person name="Wendt-Pienkowski E."/>
        </authorList>
    </citation>
    <scope>NUCLEOTIDE SEQUENCE [LARGE SCALE GENOMIC DNA]</scope>
    <source>
        <strain evidence="1 2">SID11342</strain>
    </source>
</reference>
<evidence type="ECO:0000313" key="1">
    <source>
        <dbReference type="EMBL" id="NEA18427.1"/>
    </source>
</evidence>
<dbReference type="AlphaFoldDB" id="A0A6N9U495"/>
<protein>
    <recommendedName>
        <fullName evidence="3">DUF559 domain-containing protein</fullName>
    </recommendedName>
</protein>
<evidence type="ECO:0008006" key="3">
    <source>
        <dbReference type="Google" id="ProtNLM"/>
    </source>
</evidence>
<proteinExistence type="predicted"/>
<dbReference type="EMBL" id="JAAGLQ010000513">
    <property type="protein sequence ID" value="NEA18427.1"/>
    <property type="molecule type" value="Genomic_DNA"/>
</dbReference>
<accession>A0A6N9U495</accession>
<sequence>MVTGPAALALHGFTSVPPLDARHRIDVLVPRTRRLRSTGFVQVVRASVPPRPETRLGTPVAPVERALADTVASLTDAPAVRRLLTESVRAGYCEPASVVRELSAAKLLGRAHVVDAVEELLAEGRAVAEGRLYAMVRRHGLPEPLWNVDLCLPGGAVLGGVDAYWLERAVALEIVTRSPRRSGSAGPADREHLERLGITVVRVTPGKLRGATAQQAVAVRTAMSAAEDREPAVLVVALPR</sequence>
<gene>
    <name evidence="1" type="ORF">G3I29_23540</name>
</gene>
<comment type="caution">
    <text evidence="1">The sequence shown here is derived from an EMBL/GenBank/DDBJ whole genome shotgun (WGS) entry which is preliminary data.</text>
</comment>